<sequence length="127" mass="14177">MRKTNRKRAERAGRWAETLAAASLTLRGWRILARRFRCPAGELDLVAKRGNVLAIVEVKARRTHDAAAWAVTPASRLRLRRAASAYLARNPDLARLALRFDAMLVTPWSWPRHLAGAWDDGAAPGDL</sequence>
<evidence type="ECO:0000256" key="2">
    <source>
        <dbReference type="HAMAP-Rule" id="MF_00048"/>
    </source>
</evidence>
<protein>
    <recommendedName>
        <fullName evidence="2">UPF0102 protein TMPK1_29050</fullName>
    </recommendedName>
</protein>
<evidence type="ECO:0000313" key="3">
    <source>
        <dbReference type="EMBL" id="GIL40668.1"/>
    </source>
</evidence>
<gene>
    <name evidence="3" type="ORF">TMPK1_29050</name>
</gene>
<dbReference type="InterPro" id="IPR003509">
    <property type="entry name" value="UPF0102_YraN-like"/>
</dbReference>
<keyword evidence="4" id="KW-1185">Reference proteome</keyword>
<comment type="caution">
    <text evidence="3">The sequence shown here is derived from an EMBL/GenBank/DDBJ whole genome shotgun (WGS) entry which is preliminary data.</text>
</comment>
<dbReference type="Proteomes" id="UP000681075">
    <property type="component" value="Unassembled WGS sequence"/>
</dbReference>
<dbReference type="Pfam" id="PF02021">
    <property type="entry name" value="UPF0102"/>
    <property type="match status" value="1"/>
</dbReference>
<evidence type="ECO:0000256" key="1">
    <source>
        <dbReference type="ARBA" id="ARBA00006738"/>
    </source>
</evidence>
<dbReference type="InterPro" id="IPR011335">
    <property type="entry name" value="Restrct_endonuc-II-like"/>
</dbReference>
<dbReference type="RefSeq" id="WP_420243825.1">
    <property type="nucleotide sequence ID" value="NZ_BOPV01000001.1"/>
</dbReference>
<comment type="similarity">
    <text evidence="1 2">Belongs to the UPF0102 family.</text>
</comment>
<dbReference type="GO" id="GO:0003676">
    <property type="term" value="F:nucleic acid binding"/>
    <property type="evidence" value="ECO:0007669"/>
    <property type="project" value="InterPro"/>
</dbReference>
<proteinExistence type="inferred from homology"/>
<dbReference type="PANTHER" id="PTHR34039">
    <property type="entry name" value="UPF0102 PROTEIN YRAN"/>
    <property type="match status" value="1"/>
</dbReference>
<reference evidence="3" key="1">
    <citation type="submission" date="2021-02" db="EMBL/GenBank/DDBJ databases">
        <title>Genome sequence of Rhodospirillales sp. strain TMPK1 isolated from soil.</title>
        <authorList>
            <person name="Nakai R."/>
            <person name="Kusada H."/>
            <person name="Tamaki H."/>
        </authorList>
    </citation>
    <scope>NUCLEOTIDE SEQUENCE</scope>
    <source>
        <strain evidence="3">TMPK1</strain>
    </source>
</reference>
<evidence type="ECO:0000313" key="4">
    <source>
        <dbReference type="Proteomes" id="UP000681075"/>
    </source>
</evidence>
<dbReference type="Gene3D" id="3.40.1350.10">
    <property type="match status" value="1"/>
</dbReference>
<dbReference type="PANTHER" id="PTHR34039:SF1">
    <property type="entry name" value="UPF0102 PROTEIN YRAN"/>
    <property type="match status" value="1"/>
</dbReference>
<dbReference type="AlphaFoldDB" id="A0A8S8X9J3"/>
<dbReference type="EMBL" id="BOPV01000001">
    <property type="protein sequence ID" value="GIL40668.1"/>
    <property type="molecule type" value="Genomic_DNA"/>
</dbReference>
<dbReference type="SUPFAM" id="SSF52980">
    <property type="entry name" value="Restriction endonuclease-like"/>
    <property type="match status" value="1"/>
</dbReference>
<organism evidence="3 4">
    <name type="scientific">Roseiterribacter gracilis</name>
    <dbReference type="NCBI Taxonomy" id="2812848"/>
    <lineage>
        <taxon>Bacteria</taxon>
        <taxon>Pseudomonadati</taxon>
        <taxon>Pseudomonadota</taxon>
        <taxon>Alphaproteobacteria</taxon>
        <taxon>Rhodospirillales</taxon>
        <taxon>Roseiterribacteraceae</taxon>
        <taxon>Roseiterribacter</taxon>
    </lineage>
</organism>
<dbReference type="HAMAP" id="MF_00048">
    <property type="entry name" value="UPF0102"/>
    <property type="match status" value="1"/>
</dbReference>
<accession>A0A8S8X9J3</accession>
<dbReference type="NCBIfam" id="NF009151">
    <property type="entry name" value="PRK12497.1-5"/>
    <property type="match status" value="1"/>
</dbReference>
<name>A0A8S8X9J3_9PROT</name>
<dbReference type="InterPro" id="IPR011856">
    <property type="entry name" value="tRNA_endonuc-like_dom_sf"/>
</dbReference>